<dbReference type="CDD" id="cd05254">
    <property type="entry name" value="dTDP_HR_like_SDR_e"/>
    <property type="match status" value="1"/>
</dbReference>
<dbReference type="InterPro" id="IPR005913">
    <property type="entry name" value="dTDP_dehydrorham_reduct"/>
</dbReference>
<sequence>MRILITGAGGQVGRELVSVFDAGGHVVAGFDHATLDITNRDAVRATVVEFQPDAIVHSAAWTAVDACEADPDRAFAVNAMGTRFVVEACRLVGAAVHYISTDYVFDGTKESPYVEWDQTNPQSVYGASKLAGEHELGENSSVIRTSWVCGFHGPNMVKTILRLAAENETLSFVNDQRGCPTFADDLAAMIALLVVERRTGVFHVTNAGPVSWYEFAREVLAASGQDPDRVLPVATADLQPQRPAPRPANSVLDHAALRLAGIDTMADFREPLLRLVTALNKASN</sequence>
<dbReference type="InterPro" id="IPR029903">
    <property type="entry name" value="RmlD-like-bd"/>
</dbReference>
<dbReference type="NCBIfam" id="TIGR01214">
    <property type="entry name" value="rmlD"/>
    <property type="match status" value="1"/>
</dbReference>
<reference evidence="2" key="1">
    <citation type="submission" date="2020-05" db="EMBL/GenBank/DDBJ databases">
        <authorList>
            <person name="Chiriac C."/>
            <person name="Salcher M."/>
            <person name="Ghai R."/>
            <person name="Kavagutti S V."/>
        </authorList>
    </citation>
    <scope>NUCLEOTIDE SEQUENCE</scope>
</reference>
<dbReference type="Gene3D" id="3.90.25.10">
    <property type="entry name" value="UDP-galactose 4-epimerase, domain 1"/>
    <property type="match status" value="1"/>
</dbReference>
<dbReference type="AlphaFoldDB" id="A0A6J5ZSZ0"/>
<evidence type="ECO:0000259" key="1">
    <source>
        <dbReference type="Pfam" id="PF04321"/>
    </source>
</evidence>
<evidence type="ECO:0000313" key="2">
    <source>
        <dbReference type="EMBL" id="CAB4345591.1"/>
    </source>
</evidence>
<feature type="domain" description="RmlD-like substrate binding" evidence="1">
    <location>
        <begin position="1"/>
        <end position="278"/>
    </location>
</feature>
<gene>
    <name evidence="2" type="ORF">UFOPK3331_01575</name>
</gene>
<dbReference type="SUPFAM" id="SSF51735">
    <property type="entry name" value="NAD(P)-binding Rossmann-fold domains"/>
    <property type="match status" value="1"/>
</dbReference>
<organism evidence="2">
    <name type="scientific">freshwater metagenome</name>
    <dbReference type="NCBI Taxonomy" id="449393"/>
    <lineage>
        <taxon>unclassified sequences</taxon>
        <taxon>metagenomes</taxon>
        <taxon>ecological metagenomes</taxon>
    </lineage>
</organism>
<protein>
    <submittedName>
        <fullName evidence="2">Unannotated protein</fullName>
    </submittedName>
</protein>
<dbReference type="PANTHER" id="PTHR10491:SF4">
    <property type="entry name" value="METHIONINE ADENOSYLTRANSFERASE 2 SUBUNIT BETA"/>
    <property type="match status" value="1"/>
</dbReference>
<dbReference type="EMBL" id="CAESAL010000074">
    <property type="protein sequence ID" value="CAB4345591.1"/>
    <property type="molecule type" value="Genomic_DNA"/>
</dbReference>
<dbReference type="PANTHER" id="PTHR10491">
    <property type="entry name" value="DTDP-4-DEHYDRORHAMNOSE REDUCTASE"/>
    <property type="match status" value="1"/>
</dbReference>
<dbReference type="Gene3D" id="3.40.50.720">
    <property type="entry name" value="NAD(P)-binding Rossmann-like Domain"/>
    <property type="match status" value="1"/>
</dbReference>
<name>A0A6J5ZSZ0_9ZZZZ</name>
<dbReference type="Pfam" id="PF04321">
    <property type="entry name" value="RmlD_sub_bind"/>
    <property type="match status" value="1"/>
</dbReference>
<accession>A0A6J5ZSZ0</accession>
<dbReference type="InterPro" id="IPR036291">
    <property type="entry name" value="NAD(P)-bd_dom_sf"/>
</dbReference>
<proteinExistence type="predicted"/>